<dbReference type="Pfam" id="PF13701">
    <property type="entry name" value="DDE_Tnp_1_4"/>
    <property type="match status" value="1"/>
</dbReference>
<evidence type="ECO:0000313" key="3">
    <source>
        <dbReference type="Proteomes" id="UP000005753"/>
    </source>
</evidence>
<dbReference type="Proteomes" id="UP000005753">
    <property type="component" value="Chromosome"/>
</dbReference>
<dbReference type="EMBL" id="CM001487">
    <property type="protein sequence ID" value="EIM58108.1"/>
    <property type="molecule type" value="Genomic_DNA"/>
</dbReference>
<feature type="domain" description="Transposase DDE" evidence="1">
    <location>
        <begin position="8"/>
        <end position="155"/>
    </location>
</feature>
<sequence>MAILNTVSLDSNKKIKLNFNGGDLSSDAGLLLIKEFASKIGFNRLINNLFKTRDERSYFRHFDPDILMQSIYQTIAAYFKDDCADELTNDPVFSAVLEKEALASQPTLSRFWNRIDEDTLKKLDTIDSRMREIIYSIKRPEMMVFDLDSTLLATYPISVAASIICVAAITPSVK</sequence>
<reference evidence="2 3" key="2">
    <citation type="submission" date="2012-02" db="EMBL/GenBank/DDBJ databases">
        <title>Improved High-Quality Draft sequence of Eubacterium cellulosolvens 6.</title>
        <authorList>
            <consortium name="US DOE Joint Genome Institute"/>
            <person name="Lucas S."/>
            <person name="Han J."/>
            <person name="Lapidus A."/>
            <person name="Cheng J.-F."/>
            <person name="Goodwin L."/>
            <person name="Pitluck S."/>
            <person name="Peters L."/>
            <person name="Mikhailova N."/>
            <person name="Gu W."/>
            <person name="Detter J.C."/>
            <person name="Han C."/>
            <person name="Tapia R."/>
            <person name="Land M."/>
            <person name="Hauser L."/>
            <person name="Kyrpides N."/>
            <person name="Ivanova N."/>
            <person name="Pagani I."/>
            <person name="Johnson E."/>
            <person name="Mukhopadhyay B."/>
            <person name="Anderson I."/>
            <person name="Woyke T."/>
        </authorList>
    </citation>
    <scope>NUCLEOTIDE SEQUENCE [LARGE SCALE GENOMIC DNA]</scope>
    <source>
        <strain evidence="2 3">6</strain>
    </source>
</reference>
<evidence type="ECO:0000259" key="1">
    <source>
        <dbReference type="Pfam" id="PF13701"/>
    </source>
</evidence>
<dbReference type="AlphaFoldDB" id="I5AWD5"/>
<dbReference type="InterPro" id="IPR025668">
    <property type="entry name" value="Tnp_DDE_dom"/>
</dbReference>
<dbReference type="eggNOG" id="COG3385">
    <property type="taxonomic scope" value="Bacteria"/>
</dbReference>
<accession>I5AWD5</accession>
<protein>
    <recommendedName>
        <fullName evidence="1">Transposase DDE domain-containing protein</fullName>
    </recommendedName>
</protein>
<evidence type="ECO:0000313" key="2">
    <source>
        <dbReference type="EMBL" id="EIM58108.1"/>
    </source>
</evidence>
<name>I5AWD5_EUBC6</name>
<reference evidence="2 3" key="1">
    <citation type="submission" date="2010-08" db="EMBL/GenBank/DDBJ databases">
        <authorList>
            <consortium name="US DOE Joint Genome Institute (JGI-PGF)"/>
            <person name="Lucas S."/>
            <person name="Copeland A."/>
            <person name="Lapidus A."/>
            <person name="Cheng J.-F."/>
            <person name="Bruce D."/>
            <person name="Goodwin L."/>
            <person name="Pitluck S."/>
            <person name="Land M.L."/>
            <person name="Hauser L."/>
            <person name="Chang Y.-J."/>
            <person name="Anderson I.J."/>
            <person name="Johnson E."/>
            <person name="Mulhopadhyay B."/>
            <person name="Kyrpides N."/>
            <person name="Woyke T.J."/>
        </authorList>
    </citation>
    <scope>NUCLEOTIDE SEQUENCE [LARGE SCALE GENOMIC DNA]</scope>
    <source>
        <strain evidence="2 3">6</strain>
    </source>
</reference>
<organism evidence="2 3">
    <name type="scientific">Eubacterium cellulosolvens (strain ATCC 43171 / JCM 9499 / 6)</name>
    <name type="common">Cillobacterium cellulosolvens</name>
    <dbReference type="NCBI Taxonomy" id="633697"/>
    <lineage>
        <taxon>Bacteria</taxon>
        <taxon>Bacillati</taxon>
        <taxon>Bacillota</taxon>
        <taxon>Clostridia</taxon>
        <taxon>Eubacteriales</taxon>
        <taxon>Eubacteriaceae</taxon>
        <taxon>Eubacterium</taxon>
    </lineage>
</organism>
<keyword evidence="3" id="KW-1185">Reference proteome</keyword>
<gene>
    <name evidence="2" type="ORF">EubceDRAFT1_2375</name>
</gene>
<dbReference type="HOGENOM" id="CLU_028186_2_1_9"/>
<proteinExistence type="predicted"/>